<keyword evidence="9" id="KW-0812">Transmembrane</keyword>
<comment type="similarity">
    <text evidence="7">Belongs to the Rap family.</text>
</comment>
<keyword evidence="6" id="KW-0804">Transcription</keyword>
<evidence type="ECO:0000313" key="12">
    <source>
        <dbReference type="Proteomes" id="UP001327027"/>
    </source>
</evidence>
<gene>
    <name evidence="11" type="ORF">U6A24_12265</name>
</gene>
<evidence type="ECO:0000256" key="6">
    <source>
        <dbReference type="ARBA" id="ARBA00023163"/>
    </source>
</evidence>
<dbReference type="PROSITE" id="PS01124">
    <property type="entry name" value="HTH_ARAC_FAMILY_2"/>
    <property type="match status" value="1"/>
</dbReference>
<keyword evidence="3" id="KW-0677">Repeat</keyword>
<dbReference type="PANTHER" id="PTHR46630">
    <property type="entry name" value="TETRATRICOPEPTIDE REPEAT PROTEIN 29"/>
    <property type="match status" value="1"/>
</dbReference>
<dbReference type="PROSITE" id="PS50005">
    <property type="entry name" value="TPR"/>
    <property type="match status" value="1"/>
</dbReference>
<dbReference type="InterPro" id="IPR011990">
    <property type="entry name" value="TPR-like_helical_dom_sf"/>
</dbReference>
<feature type="transmembrane region" description="Helical" evidence="9">
    <location>
        <begin position="356"/>
        <end position="375"/>
    </location>
</feature>
<protein>
    <submittedName>
        <fullName evidence="11">Helix-turn-helix domain-containing protein</fullName>
    </submittedName>
</protein>
<evidence type="ECO:0000256" key="9">
    <source>
        <dbReference type="SAM" id="Phobius"/>
    </source>
</evidence>
<dbReference type="SUPFAM" id="SSF48452">
    <property type="entry name" value="TPR-like"/>
    <property type="match status" value="2"/>
</dbReference>
<dbReference type="Pfam" id="PF13181">
    <property type="entry name" value="TPR_8"/>
    <property type="match status" value="2"/>
</dbReference>
<comment type="subcellular location">
    <subcellularLocation>
        <location evidence="1">Cytoplasm</location>
    </subcellularLocation>
</comment>
<evidence type="ECO:0000256" key="8">
    <source>
        <dbReference type="PROSITE-ProRule" id="PRU00339"/>
    </source>
</evidence>
<evidence type="ECO:0000259" key="10">
    <source>
        <dbReference type="PROSITE" id="PS01124"/>
    </source>
</evidence>
<comment type="caution">
    <text evidence="11">The sequence shown here is derived from an EMBL/GenBank/DDBJ whole genome shotgun (WGS) entry which is preliminary data.</text>
</comment>
<keyword evidence="5" id="KW-0805">Transcription regulation</keyword>
<dbReference type="SUPFAM" id="SSF46689">
    <property type="entry name" value="Homeodomain-like"/>
    <property type="match status" value="1"/>
</dbReference>
<evidence type="ECO:0000256" key="1">
    <source>
        <dbReference type="ARBA" id="ARBA00004496"/>
    </source>
</evidence>
<keyword evidence="9" id="KW-0472">Membrane</keyword>
<organism evidence="11 12">
    <name type="scientific">Aquimarina gracilis</name>
    <dbReference type="NCBI Taxonomy" id="874422"/>
    <lineage>
        <taxon>Bacteria</taxon>
        <taxon>Pseudomonadati</taxon>
        <taxon>Bacteroidota</taxon>
        <taxon>Flavobacteriia</taxon>
        <taxon>Flavobacteriales</taxon>
        <taxon>Flavobacteriaceae</taxon>
        <taxon>Aquimarina</taxon>
    </lineage>
</organism>
<evidence type="ECO:0000256" key="4">
    <source>
        <dbReference type="ARBA" id="ARBA00022803"/>
    </source>
</evidence>
<keyword evidence="2" id="KW-0963">Cytoplasm</keyword>
<dbReference type="InterPro" id="IPR009057">
    <property type="entry name" value="Homeodomain-like_sf"/>
</dbReference>
<dbReference type="InterPro" id="IPR051476">
    <property type="entry name" value="Bac_ResReg_Asp_Phosphatase"/>
</dbReference>
<dbReference type="Proteomes" id="UP001327027">
    <property type="component" value="Unassembled WGS sequence"/>
</dbReference>
<dbReference type="SMART" id="SM00028">
    <property type="entry name" value="TPR"/>
    <property type="match status" value="7"/>
</dbReference>
<dbReference type="SMART" id="SM00342">
    <property type="entry name" value="HTH_ARAC"/>
    <property type="match status" value="1"/>
</dbReference>
<dbReference type="Gene3D" id="1.10.10.60">
    <property type="entry name" value="Homeodomain-like"/>
    <property type="match status" value="2"/>
</dbReference>
<name>A0ABU5ZWM7_9FLAO</name>
<evidence type="ECO:0000256" key="7">
    <source>
        <dbReference type="ARBA" id="ARBA00038253"/>
    </source>
</evidence>
<dbReference type="EMBL" id="JAYKLX010000005">
    <property type="protein sequence ID" value="MEB3346243.1"/>
    <property type="molecule type" value="Genomic_DNA"/>
</dbReference>
<proteinExistence type="inferred from homology"/>
<keyword evidence="12" id="KW-1185">Reference proteome</keyword>
<feature type="repeat" description="TPR" evidence="8">
    <location>
        <begin position="77"/>
        <end position="110"/>
    </location>
</feature>
<accession>A0ABU5ZWM7</accession>
<dbReference type="InterPro" id="IPR018060">
    <property type="entry name" value="HTH_AraC"/>
</dbReference>
<reference evidence="11 12" key="1">
    <citation type="journal article" date="2013" name="Int. J. Syst. Evol. Microbiol.">
        <title>Aquimarina gracilis sp. nov., isolated from the gut microflora of a mussel, Mytilus coruscus, and emended description of Aquimarina spongiae.</title>
        <authorList>
            <person name="Park S.C."/>
            <person name="Choe H.N."/>
            <person name="Baik K.S."/>
            <person name="Seong C.N."/>
        </authorList>
    </citation>
    <scope>NUCLEOTIDE SEQUENCE [LARGE SCALE GENOMIC DNA]</scope>
    <source>
        <strain evidence="11 12">PSC32</strain>
    </source>
</reference>
<dbReference type="PANTHER" id="PTHR46630:SF1">
    <property type="entry name" value="TETRATRICOPEPTIDE REPEAT PROTEIN 29"/>
    <property type="match status" value="1"/>
</dbReference>
<evidence type="ECO:0000256" key="3">
    <source>
        <dbReference type="ARBA" id="ARBA00022737"/>
    </source>
</evidence>
<dbReference type="Gene3D" id="1.25.40.10">
    <property type="entry name" value="Tetratricopeptide repeat domain"/>
    <property type="match status" value="3"/>
</dbReference>
<evidence type="ECO:0000256" key="2">
    <source>
        <dbReference type="ARBA" id="ARBA00022490"/>
    </source>
</evidence>
<feature type="domain" description="HTH araC/xylS-type" evidence="10">
    <location>
        <begin position="420"/>
        <end position="528"/>
    </location>
</feature>
<keyword evidence="9" id="KW-1133">Transmembrane helix</keyword>
<sequence>MTTRNIPYFGKYYLVPLFVLIFNSINFCAQDSGIQNVLAYIKQASIYYGEEDYEASMSYFDQAEEIAKEIRHDSLLSVIYTRKGHIHLRDGKNKNALTAYTKALDIAELTEYKELEITANSGLIVILRRMNRLDKALKIAHRSLKLIPHTKFYKKEGHASIVILASEVHLDQEQYDSTLHYIEKGLEISKELGYQEAILDLYIKKGMVYYYQKKYDKSLSFLVQAKDILSQKEIENKSFPLINTSYFIASCYYQQGYYDLAISILLDSINRFEKNDLFKPPAIRSHLLLANCYNEKKEYEKANQWRSTYVKLNESYQNDKDQTVDIIHERETKKLQKEITHIRADQIKDKQAKNQIFWILLLTTTALICFVFMYFKRQRSNRTLFNKLIQEINDLESISQGAINKEESRKEIIIDDQKVQEIIKGLEKLEIQEYFLKSECNLRSMAKKLKTNATYLSKIINIHKEKNFTDYINELRIEYVIKRLKDDNKFRSFSIQSIAKEIGYKSSYSLVKHFKAKTGINPSFYIKSLDKQHVDSKINV</sequence>
<dbReference type="Pfam" id="PF12833">
    <property type="entry name" value="HTH_18"/>
    <property type="match status" value="1"/>
</dbReference>
<dbReference type="InterPro" id="IPR019734">
    <property type="entry name" value="TPR_rpt"/>
</dbReference>
<keyword evidence="4 8" id="KW-0802">TPR repeat</keyword>
<dbReference type="RefSeq" id="WP_324180268.1">
    <property type="nucleotide sequence ID" value="NZ_BAABAW010000024.1"/>
</dbReference>
<evidence type="ECO:0000313" key="11">
    <source>
        <dbReference type="EMBL" id="MEB3346243.1"/>
    </source>
</evidence>
<evidence type="ECO:0000256" key="5">
    <source>
        <dbReference type="ARBA" id="ARBA00023015"/>
    </source>
</evidence>